<dbReference type="KEGG" id="mhb:MHM_03820"/>
<evidence type="ECO:0000313" key="2">
    <source>
        <dbReference type="EMBL" id="CCE66900.1"/>
    </source>
</evidence>
<dbReference type="PATRIC" id="fig|1116213.3.peg.410"/>
<dbReference type="AlphaFoldDB" id="G8C3K2"/>
<accession>G8C3K2</accession>
<proteinExistence type="predicted"/>
<dbReference type="EMBL" id="HE613254">
    <property type="protein sequence ID" value="CCE66900.1"/>
    <property type="molecule type" value="Genomic_DNA"/>
</dbReference>
<evidence type="ECO:0000256" key="1">
    <source>
        <dbReference type="SAM" id="Coils"/>
    </source>
</evidence>
<organism evidence="2">
    <name type="scientific">Candidatus Mycoplasma haematominutum 'Birmingham 1'</name>
    <dbReference type="NCBI Taxonomy" id="1116213"/>
    <lineage>
        <taxon>Bacteria</taxon>
        <taxon>Bacillati</taxon>
        <taxon>Mycoplasmatota</taxon>
        <taxon>Mollicutes</taxon>
        <taxon>Mycoplasmataceae</taxon>
        <taxon>Mycoplasma</taxon>
    </lineage>
</organism>
<reference evidence="2" key="1">
    <citation type="submission" date="2011-11" db="EMBL/GenBank/DDBJ databases">
        <title>Complete genome sequence of Candidatus Mycoplasma haemominutum.</title>
        <authorList>
            <person name="Barker E.N."/>
            <person name="Darby A.C."/>
            <person name="Helps C.R."/>
            <person name="Peters I.R."/>
            <person name="Hughes M.A."/>
            <person name="Radford A.D."/>
            <person name="Novacco M."/>
            <person name="Boretti F."/>
            <person name="Hofmann-Lehmann R."/>
            <person name="Tasker S."/>
        </authorList>
    </citation>
    <scope>NUCLEOTIDE SEQUENCE</scope>
    <source>
        <strain evidence="2">Birmingham 1</strain>
    </source>
</reference>
<protein>
    <submittedName>
        <fullName evidence="2">Uncharacterized protein</fullName>
    </submittedName>
</protein>
<dbReference type="HOGENOM" id="CLU_066822_0_0_14"/>
<feature type="coiled-coil region" evidence="1">
    <location>
        <begin position="188"/>
        <end position="215"/>
    </location>
</feature>
<keyword evidence="1" id="KW-0175">Coiled coil</keyword>
<reference evidence="2" key="2">
    <citation type="submission" date="2011-11" db="EMBL/GenBank/DDBJ databases">
        <authorList>
            <person name="Barker E."/>
        </authorList>
    </citation>
    <scope>NUCLEOTIDE SEQUENCE</scope>
    <source>
        <strain evidence="2">Birmingham 1</strain>
    </source>
</reference>
<name>G8C3K2_9MOLU</name>
<sequence>MDLTNQEKVNEADQGNTIKTIYTENTKEGNTLNLEQESQVEVLKITEQSKKWIEDYQSAKSKLESFVSSAAGSARRSKRSTSSSVVASLTQKEREAIWEMYKLFEEIERERKKLIPKFNEIDNSLTITEATKDRPTQSTLQSALAKIQWTTQSKVKWENPAPRAKLGRSASTPTHLSWELWTNNPFKSFMEETDYKQLKRKIKDLEAQHHQQKRNGMVRRGIYQTAYNPTAQDRLIAQRLETAREEVTSRVALQLLNWMGQNKSYR</sequence>
<gene>
    <name evidence="2" type="ORF">MHM_03820</name>
</gene>